<dbReference type="PROSITE" id="PS00108">
    <property type="entry name" value="PROTEIN_KINASE_ST"/>
    <property type="match status" value="1"/>
</dbReference>
<reference evidence="3 4" key="1">
    <citation type="submission" date="2024-04" db="EMBL/GenBank/DDBJ databases">
        <title>Tritrichomonas musculus Genome.</title>
        <authorList>
            <person name="Alves-Ferreira E."/>
            <person name="Grigg M."/>
            <person name="Lorenzi H."/>
            <person name="Galac M."/>
        </authorList>
    </citation>
    <scope>NUCLEOTIDE SEQUENCE [LARGE SCALE GENOMIC DNA]</scope>
    <source>
        <strain evidence="3 4">EAF2021</strain>
    </source>
</reference>
<dbReference type="InterPro" id="IPR011009">
    <property type="entry name" value="Kinase-like_dom_sf"/>
</dbReference>
<dbReference type="Proteomes" id="UP001470230">
    <property type="component" value="Unassembled WGS sequence"/>
</dbReference>
<evidence type="ECO:0000256" key="1">
    <source>
        <dbReference type="SAM" id="Coils"/>
    </source>
</evidence>
<dbReference type="Gene3D" id="1.10.510.10">
    <property type="entry name" value="Transferase(Phosphotransferase) domain 1"/>
    <property type="match status" value="1"/>
</dbReference>
<name>A0ABR2J1D1_9EUKA</name>
<evidence type="ECO:0000259" key="2">
    <source>
        <dbReference type="PROSITE" id="PS50011"/>
    </source>
</evidence>
<dbReference type="SMART" id="SM00220">
    <property type="entry name" value="S_TKc"/>
    <property type="match status" value="1"/>
</dbReference>
<dbReference type="SUPFAM" id="SSF56112">
    <property type="entry name" value="Protein kinase-like (PK-like)"/>
    <property type="match status" value="1"/>
</dbReference>
<dbReference type="PANTHER" id="PTHR23257:SF958">
    <property type="entry name" value="SERINE_THREONINE-PROTEIN KINASE WNK4"/>
    <property type="match status" value="1"/>
</dbReference>
<accession>A0ABR2J1D1</accession>
<evidence type="ECO:0000313" key="3">
    <source>
        <dbReference type="EMBL" id="KAK8871365.1"/>
    </source>
</evidence>
<sequence length="773" mass="89161">MSGLPQLKKTGDLKIKKSSDKYLFDTNDYKVIRVIKRGGFGIIHLVLNKKTKKEYAAKTNLIQAGSQNKLFVSREVRILIKIQHPTIIQFRGFSYQDFNGNDNVTILMDYMKFGSLSDLIEQEEKGLCPLNLDNTRRQIILVGIARGMMVLHRCHVIHRDLKPENILLDNNLFPRITDFGLSKFFDPNNSCNQSSADSGTASYMAPEVITSDHFNTKADVFAFGILMYEVLSGKRAYYDLLHGKNKINAFELKTRVKNGLRPNIDEEPIKESLKTMIKKCWSSNPKERPNFRELFHRLSLTRDDDIIEYEDKNREPSVLDNDEDEDDIIESKKYLLDDVDVDDLFDYLDEICEEPTAFKISETDQISIQNENVALKEEIKRMQSKIVSLETELSNVRSELPKLKENQNKISSDVNSQISGIKRTVQEKLASSSSNDNQAREINLLHRRFGKYFYAELSTREPGILGQLKAKEKTPFDRLFYVSQSSNDVYNLIDQDLDKTFITGQRGNFTIEFELEEEVTFKKLLISFPPHPGQVPISFRAEVDGKNVKTVKDLNGNAEDIKSNILKCQEDNKQFTIAINIIPNVRGKKIKFIQDGPNLFKGTNCLCFSKMEILVTDEKYPDGVFKKLLEEADDQDPHKIRAVVRSSNFDLNSFHLLDANNYVFVTGLNSWFQVELAGGLVIIDGFRLRRCKLSKMKSYKIICTDDFRKPNDSWITLMSIDEKSEEEHQIVDIYRLPHPSPPVRFVRIVLTGRTWNNREILQFYHFDIFGTYV</sequence>
<dbReference type="InterPro" id="IPR000719">
    <property type="entry name" value="Prot_kinase_dom"/>
</dbReference>
<feature type="domain" description="Protein kinase" evidence="2">
    <location>
        <begin position="29"/>
        <end position="300"/>
    </location>
</feature>
<keyword evidence="1" id="KW-0175">Coiled coil</keyword>
<dbReference type="Pfam" id="PF00069">
    <property type="entry name" value="Pkinase"/>
    <property type="match status" value="1"/>
</dbReference>
<feature type="coiled-coil region" evidence="1">
    <location>
        <begin position="365"/>
        <end position="406"/>
    </location>
</feature>
<dbReference type="EMBL" id="JAPFFF010000013">
    <property type="protein sequence ID" value="KAK8871365.1"/>
    <property type="molecule type" value="Genomic_DNA"/>
</dbReference>
<evidence type="ECO:0000313" key="4">
    <source>
        <dbReference type="Proteomes" id="UP001470230"/>
    </source>
</evidence>
<dbReference type="PROSITE" id="PS50011">
    <property type="entry name" value="PROTEIN_KINASE_DOM"/>
    <property type="match status" value="1"/>
</dbReference>
<dbReference type="InterPro" id="IPR050167">
    <property type="entry name" value="Ser_Thr_protein_kinase"/>
</dbReference>
<protein>
    <recommendedName>
        <fullName evidence="2">Protein kinase domain-containing protein</fullName>
    </recommendedName>
</protein>
<organism evidence="3 4">
    <name type="scientific">Tritrichomonas musculus</name>
    <dbReference type="NCBI Taxonomy" id="1915356"/>
    <lineage>
        <taxon>Eukaryota</taxon>
        <taxon>Metamonada</taxon>
        <taxon>Parabasalia</taxon>
        <taxon>Tritrichomonadida</taxon>
        <taxon>Tritrichomonadidae</taxon>
        <taxon>Tritrichomonas</taxon>
    </lineage>
</organism>
<keyword evidence="4" id="KW-1185">Reference proteome</keyword>
<dbReference type="InterPro" id="IPR008271">
    <property type="entry name" value="Ser/Thr_kinase_AS"/>
</dbReference>
<comment type="caution">
    <text evidence="3">The sequence shown here is derived from an EMBL/GenBank/DDBJ whole genome shotgun (WGS) entry which is preliminary data.</text>
</comment>
<gene>
    <name evidence="3" type="ORF">M9Y10_007088</name>
</gene>
<dbReference type="PANTHER" id="PTHR23257">
    <property type="entry name" value="SERINE-THREONINE PROTEIN KINASE"/>
    <property type="match status" value="1"/>
</dbReference>
<proteinExistence type="predicted"/>